<keyword evidence="5 13" id="KW-0812">Transmembrane</keyword>
<dbReference type="RefSeq" id="WP_322472782.1">
    <property type="nucleotide sequence ID" value="NZ_JBHRZG010000003.1"/>
</dbReference>
<dbReference type="Gene3D" id="3.30.2010.10">
    <property type="entry name" value="Metalloproteases ('zincins'), catalytic domain"/>
    <property type="match status" value="1"/>
</dbReference>
<dbReference type="PANTHER" id="PTHR43221">
    <property type="entry name" value="PROTEASE HTPX"/>
    <property type="match status" value="1"/>
</dbReference>
<feature type="transmembrane region" description="Helical" evidence="13">
    <location>
        <begin position="47"/>
        <end position="67"/>
    </location>
</feature>
<evidence type="ECO:0000259" key="14">
    <source>
        <dbReference type="Pfam" id="PF01435"/>
    </source>
</evidence>
<feature type="compositionally biased region" description="Polar residues" evidence="12">
    <location>
        <begin position="312"/>
        <end position="326"/>
    </location>
</feature>
<keyword evidence="10" id="KW-0482">Metalloprotease</keyword>
<feature type="region of interest" description="Disordered" evidence="12">
    <location>
        <begin position="281"/>
        <end position="332"/>
    </location>
</feature>
<evidence type="ECO:0000313" key="15">
    <source>
        <dbReference type="EMBL" id="MFC3831881.1"/>
    </source>
</evidence>
<evidence type="ECO:0000256" key="7">
    <source>
        <dbReference type="ARBA" id="ARBA00022801"/>
    </source>
</evidence>
<feature type="domain" description="Peptidase M48" evidence="14">
    <location>
        <begin position="84"/>
        <end position="307"/>
    </location>
</feature>
<accession>A0ABV7Z6L6</accession>
<keyword evidence="9 13" id="KW-1133">Transmembrane helix</keyword>
<proteinExistence type="predicted"/>
<protein>
    <submittedName>
        <fullName evidence="15">M48 family metallopeptidase</fullName>
    </submittedName>
</protein>
<comment type="subcellular location">
    <subcellularLocation>
        <location evidence="2">Cell membrane</location>
        <topology evidence="2">Multi-pass membrane protein</topology>
    </subcellularLocation>
</comment>
<dbReference type="Pfam" id="PF01435">
    <property type="entry name" value="Peptidase_M48"/>
    <property type="match status" value="1"/>
</dbReference>
<dbReference type="InterPro" id="IPR001915">
    <property type="entry name" value="Peptidase_M48"/>
</dbReference>
<evidence type="ECO:0000256" key="5">
    <source>
        <dbReference type="ARBA" id="ARBA00022692"/>
    </source>
</evidence>
<comment type="cofactor">
    <cofactor evidence="1">
        <name>Zn(2+)</name>
        <dbReference type="ChEBI" id="CHEBI:29105"/>
    </cofactor>
</comment>
<dbReference type="PANTHER" id="PTHR43221:SF1">
    <property type="entry name" value="PROTEASE HTPX"/>
    <property type="match status" value="1"/>
</dbReference>
<evidence type="ECO:0000256" key="1">
    <source>
        <dbReference type="ARBA" id="ARBA00001947"/>
    </source>
</evidence>
<evidence type="ECO:0000256" key="3">
    <source>
        <dbReference type="ARBA" id="ARBA00022475"/>
    </source>
</evidence>
<evidence type="ECO:0000256" key="9">
    <source>
        <dbReference type="ARBA" id="ARBA00022989"/>
    </source>
</evidence>
<feature type="transmembrane region" description="Helical" evidence="13">
    <location>
        <begin position="12"/>
        <end position="35"/>
    </location>
</feature>
<evidence type="ECO:0000256" key="6">
    <source>
        <dbReference type="ARBA" id="ARBA00022723"/>
    </source>
</evidence>
<keyword evidence="4" id="KW-0645">Protease</keyword>
<dbReference type="InterPro" id="IPR050083">
    <property type="entry name" value="HtpX_protease"/>
</dbReference>
<evidence type="ECO:0000256" key="2">
    <source>
        <dbReference type="ARBA" id="ARBA00004651"/>
    </source>
</evidence>
<evidence type="ECO:0000256" key="12">
    <source>
        <dbReference type="SAM" id="MobiDB-lite"/>
    </source>
</evidence>
<evidence type="ECO:0000313" key="16">
    <source>
        <dbReference type="Proteomes" id="UP001595803"/>
    </source>
</evidence>
<keyword evidence="11 13" id="KW-0472">Membrane</keyword>
<organism evidence="15 16">
    <name type="scientific">Deinococcus rufus</name>
    <dbReference type="NCBI Taxonomy" id="2136097"/>
    <lineage>
        <taxon>Bacteria</taxon>
        <taxon>Thermotogati</taxon>
        <taxon>Deinococcota</taxon>
        <taxon>Deinococci</taxon>
        <taxon>Deinococcales</taxon>
        <taxon>Deinococcaceae</taxon>
        <taxon>Deinococcus</taxon>
    </lineage>
</organism>
<dbReference type="EMBL" id="JBHRZG010000003">
    <property type="protein sequence ID" value="MFC3831881.1"/>
    <property type="molecule type" value="Genomic_DNA"/>
</dbReference>
<name>A0ABV7Z6L6_9DEIO</name>
<keyword evidence="3" id="KW-1003">Cell membrane</keyword>
<dbReference type="Proteomes" id="UP001595803">
    <property type="component" value="Unassembled WGS sequence"/>
</dbReference>
<evidence type="ECO:0000256" key="11">
    <source>
        <dbReference type="ARBA" id="ARBA00023136"/>
    </source>
</evidence>
<keyword evidence="8" id="KW-0862">Zinc</keyword>
<keyword evidence="7" id="KW-0378">Hydrolase</keyword>
<sequence length="495" mass="53862">MMNTPGSLRRRMVIAVLLMIGFYVLVFVLAGALIALPIAEVWYLHRIHPQLALGCVIGAVVILLAAFPRSPRFEVPGPRLEPRDHPRLFAELEGLARASGQAMPSEVYLLGDLNAWVTEQGGRFRPGRRIIGVGLPLMQLLNVDEFRAVLAHEFGHYAGGDTRLGQVVFRTRASLERTVGALREGDSKLSLPFQWYATAFLRITQAISRRQEFAADHFAAQHVGSDAMAGGLVKVHGHAMPYAMYWQSEAVPVLRSGFRPPLASGYQRFQDAPDVRTSLAQVHAQDAEEQSDPYASHPSLHDRLGALGGQPPFTTNDPRLTLTGPSAETLLSDPDRAERALLTFMTGTDAPALQDVAWEHVGTRVIVPAWREMTAPHHDALGRWTLRELPDLISLGAPFGKLLNALNVPYDQRGQALAIVSAALGLRLHDAGWDIHSLPGEPITLTSAGRRVRVHDLIQGLVGGGAAAEDSRYQLEQTGLIDQPLAGPVTAFTAG</sequence>
<comment type="caution">
    <text evidence="15">The sequence shown here is derived from an EMBL/GenBank/DDBJ whole genome shotgun (WGS) entry which is preliminary data.</text>
</comment>
<keyword evidence="16" id="KW-1185">Reference proteome</keyword>
<evidence type="ECO:0000256" key="13">
    <source>
        <dbReference type="SAM" id="Phobius"/>
    </source>
</evidence>
<dbReference type="CDD" id="cd07328">
    <property type="entry name" value="M48_Ste24p_like"/>
    <property type="match status" value="1"/>
</dbReference>
<reference evidence="16" key="1">
    <citation type="journal article" date="2019" name="Int. J. Syst. Evol. Microbiol.">
        <title>The Global Catalogue of Microorganisms (GCM) 10K type strain sequencing project: providing services to taxonomists for standard genome sequencing and annotation.</title>
        <authorList>
            <consortium name="The Broad Institute Genomics Platform"/>
            <consortium name="The Broad Institute Genome Sequencing Center for Infectious Disease"/>
            <person name="Wu L."/>
            <person name="Ma J."/>
        </authorList>
    </citation>
    <scope>NUCLEOTIDE SEQUENCE [LARGE SCALE GENOMIC DNA]</scope>
    <source>
        <strain evidence="16">CCTCC AB 2017081</strain>
    </source>
</reference>
<keyword evidence="6" id="KW-0479">Metal-binding</keyword>
<evidence type="ECO:0000256" key="8">
    <source>
        <dbReference type="ARBA" id="ARBA00022833"/>
    </source>
</evidence>
<evidence type="ECO:0000256" key="4">
    <source>
        <dbReference type="ARBA" id="ARBA00022670"/>
    </source>
</evidence>
<gene>
    <name evidence="15" type="ORF">ACFOSB_03260</name>
</gene>
<evidence type="ECO:0000256" key="10">
    <source>
        <dbReference type="ARBA" id="ARBA00023049"/>
    </source>
</evidence>